<feature type="domain" description="J" evidence="1">
    <location>
        <begin position="169"/>
        <end position="233"/>
    </location>
</feature>
<dbReference type="PROSITE" id="PS50076">
    <property type="entry name" value="DNAJ_2"/>
    <property type="match status" value="1"/>
</dbReference>
<organism evidence="2 3">
    <name type="scientific">Fuscibacter oryzae</name>
    <dbReference type="NCBI Taxonomy" id="2803939"/>
    <lineage>
        <taxon>Bacteria</taxon>
        <taxon>Pseudomonadati</taxon>
        <taxon>Pseudomonadota</taxon>
        <taxon>Alphaproteobacteria</taxon>
        <taxon>Rhodobacterales</taxon>
        <taxon>Paracoccaceae</taxon>
        <taxon>Fuscibacter</taxon>
    </lineage>
</organism>
<dbReference type="InterPro" id="IPR001623">
    <property type="entry name" value="DnaJ_domain"/>
</dbReference>
<dbReference type="CDD" id="cd07316">
    <property type="entry name" value="terB_like_DjlA"/>
    <property type="match status" value="1"/>
</dbReference>
<keyword evidence="3" id="KW-1185">Reference proteome</keyword>
<proteinExistence type="predicted"/>
<dbReference type="SUPFAM" id="SSF158682">
    <property type="entry name" value="TerB-like"/>
    <property type="match status" value="1"/>
</dbReference>
<evidence type="ECO:0000313" key="2">
    <source>
        <dbReference type="EMBL" id="MBL4926511.1"/>
    </source>
</evidence>
<dbReference type="Proteomes" id="UP000619033">
    <property type="component" value="Unassembled WGS sequence"/>
</dbReference>
<dbReference type="InterPro" id="IPR036869">
    <property type="entry name" value="J_dom_sf"/>
</dbReference>
<dbReference type="Pfam" id="PF05099">
    <property type="entry name" value="TerB"/>
    <property type="match status" value="1"/>
</dbReference>
<dbReference type="AlphaFoldDB" id="A0A8J7SQ53"/>
<dbReference type="Gene3D" id="1.10.287.110">
    <property type="entry name" value="DnaJ domain"/>
    <property type="match status" value="1"/>
</dbReference>
<dbReference type="RefSeq" id="WP_202657054.1">
    <property type="nucleotide sequence ID" value="NZ_JAESVP010000001.1"/>
</dbReference>
<accession>A0A8J7SQ53</accession>
<reference evidence="2" key="1">
    <citation type="submission" date="2021-01" db="EMBL/GenBank/DDBJ databases">
        <title>Genome seq and assembly of Tabrizicola sp. KVB23.</title>
        <authorList>
            <person name="Chhetri G."/>
        </authorList>
    </citation>
    <scope>NUCLEOTIDE SEQUENCE</scope>
    <source>
        <strain evidence="2">KVB23</strain>
    </source>
</reference>
<dbReference type="EMBL" id="JAESVP010000001">
    <property type="protein sequence ID" value="MBL4926511.1"/>
    <property type="molecule type" value="Genomic_DNA"/>
</dbReference>
<comment type="caution">
    <text evidence="2">The sequence shown here is derived from an EMBL/GenBank/DDBJ whole genome shotgun (WGS) entry which is preliminary data.</text>
</comment>
<gene>
    <name evidence="2" type="ORF">JI744_00200</name>
</gene>
<dbReference type="InterPro" id="IPR029024">
    <property type="entry name" value="TerB-like"/>
</dbReference>
<protein>
    <submittedName>
        <fullName evidence="2">Molecular chaperone DjiA</fullName>
    </submittedName>
</protein>
<dbReference type="SUPFAM" id="SSF46565">
    <property type="entry name" value="Chaperone J-domain"/>
    <property type="match status" value="1"/>
</dbReference>
<name>A0A8J7SQ53_9RHOB</name>
<dbReference type="SMART" id="SM00271">
    <property type="entry name" value="DnaJ"/>
    <property type="match status" value="1"/>
</dbReference>
<dbReference type="Gene3D" id="1.10.3680.10">
    <property type="entry name" value="TerB-like"/>
    <property type="match status" value="1"/>
</dbReference>
<evidence type="ECO:0000313" key="3">
    <source>
        <dbReference type="Proteomes" id="UP000619033"/>
    </source>
</evidence>
<sequence length="234" mass="25955">MSIWTRIAEALSALAHGQPLEQVFDLLRGRADPERSVGFTIAVIALGAKMAKADGQVTKDEVTAFRRVFTIAPEEEANAARVFNLARQDVAGFDIYARKIANMFSDRPQAENRALFIDLIEGLFHIALADDILHENEDTFLAHVAEIFGLDQRCYLSIRARLVEGGRRDPYDLLGLTPPVSLEAARAAWRAAVKENHPDAMIARGVPPEAAKMAERRLIAINEAWDEIRVRLAA</sequence>
<dbReference type="InterPro" id="IPR007791">
    <property type="entry name" value="DjlA_N"/>
</dbReference>
<evidence type="ECO:0000259" key="1">
    <source>
        <dbReference type="PROSITE" id="PS50076"/>
    </source>
</evidence>